<gene>
    <name evidence="6" type="primary">PARPA_11600.1 scaffold 44482</name>
</gene>
<evidence type="ECO:0000256" key="3">
    <source>
        <dbReference type="ARBA" id="ARBA00023242"/>
    </source>
</evidence>
<keyword evidence="2" id="KW-0507">mRNA processing</keyword>
<dbReference type="Gene3D" id="1.25.10.10">
    <property type="entry name" value="Leucine-rich Repeat Variant"/>
    <property type="match status" value="1"/>
</dbReference>
<evidence type="ECO:0000313" key="6">
    <source>
        <dbReference type="EMBL" id="CEP17304.1"/>
    </source>
</evidence>
<dbReference type="GO" id="GO:0005847">
    <property type="term" value="C:mRNA cleavage and polyadenylation specificity factor complex"/>
    <property type="evidence" value="ECO:0007669"/>
    <property type="project" value="TreeGrafter"/>
</dbReference>
<reference evidence="6 7" key="1">
    <citation type="submission" date="2014-09" db="EMBL/GenBank/DDBJ databases">
        <authorList>
            <person name="Ellenberger Sabrina"/>
        </authorList>
    </citation>
    <scope>NUCLEOTIDE SEQUENCE [LARGE SCALE GENOMIC DNA]</scope>
    <source>
        <strain evidence="6 7">CBS 412.66</strain>
    </source>
</reference>
<feature type="compositionally biased region" description="Basic and acidic residues" evidence="4">
    <location>
        <begin position="368"/>
        <end position="392"/>
    </location>
</feature>
<evidence type="ECO:0000256" key="4">
    <source>
        <dbReference type="SAM" id="MobiDB-lite"/>
    </source>
</evidence>
<dbReference type="AlphaFoldDB" id="A0A0B7NQP4"/>
<comment type="subcellular location">
    <subcellularLocation>
        <location evidence="1">Nucleus</location>
    </subcellularLocation>
</comment>
<dbReference type="GO" id="GO:0006397">
    <property type="term" value="P:mRNA processing"/>
    <property type="evidence" value="ECO:0007669"/>
    <property type="project" value="UniProtKB-KW"/>
</dbReference>
<dbReference type="OrthoDB" id="331600at2759"/>
<dbReference type="EMBL" id="LN733663">
    <property type="protein sequence ID" value="CEP17304.1"/>
    <property type="molecule type" value="Genomic_DNA"/>
</dbReference>
<evidence type="ECO:0000256" key="1">
    <source>
        <dbReference type="ARBA" id="ARBA00004123"/>
    </source>
</evidence>
<evidence type="ECO:0000313" key="7">
    <source>
        <dbReference type="Proteomes" id="UP000054107"/>
    </source>
</evidence>
<keyword evidence="3" id="KW-0539">Nucleus</keyword>
<protein>
    <recommendedName>
        <fullName evidence="5">Symplekin/Pta1 N-terminal domain-containing protein</fullName>
    </recommendedName>
</protein>
<dbReference type="Pfam" id="PF11935">
    <property type="entry name" value="SYMPK_PTA1_N"/>
    <property type="match status" value="1"/>
</dbReference>
<organism evidence="6 7">
    <name type="scientific">Parasitella parasitica</name>
    <dbReference type="NCBI Taxonomy" id="35722"/>
    <lineage>
        <taxon>Eukaryota</taxon>
        <taxon>Fungi</taxon>
        <taxon>Fungi incertae sedis</taxon>
        <taxon>Mucoromycota</taxon>
        <taxon>Mucoromycotina</taxon>
        <taxon>Mucoromycetes</taxon>
        <taxon>Mucorales</taxon>
        <taxon>Mucorineae</taxon>
        <taxon>Mucoraceae</taxon>
        <taxon>Parasitella</taxon>
    </lineage>
</organism>
<proteinExistence type="predicted"/>
<dbReference type="SUPFAM" id="SSF48371">
    <property type="entry name" value="ARM repeat"/>
    <property type="match status" value="1"/>
</dbReference>
<feature type="region of interest" description="Disordered" evidence="4">
    <location>
        <begin position="252"/>
        <end position="285"/>
    </location>
</feature>
<feature type="region of interest" description="Disordered" evidence="4">
    <location>
        <begin position="345"/>
        <end position="402"/>
    </location>
</feature>
<dbReference type="PANTHER" id="PTHR15245">
    <property type="entry name" value="SYMPLEKIN-RELATED"/>
    <property type="match status" value="1"/>
</dbReference>
<dbReference type="InterPro" id="IPR016024">
    <property type="entry name" value="ARM-type_fold"/>
</dbReference>
<feature type="compositionally biased region" description="Basic and acidic residues" evidence="4">
    <location>
        <begin position="270"/>
        <end position="280"/>
    </location>
</feature>
<dbReference type="InterPro" id="IPR021850">
    <property type="entry name" value="Symplekin/Pta1"/>
</dbReference>
<evidence type="ECO:0000259" key="5">
    <source>
        <dbReference type="Pfam" id="PF11935"/>
    </source>
</evidence>
<dbReference type="InterPro" id="IPR032460">
    <property type="entry name" value="Symplekin/Pta1_N"/>
</dbReference>
<evidence type="ECO:0000256" key="2">
    <source>
        <dbReference type="ARBA" id="ARBA00022664"/>
    </source>
</evidence>
<dbReference type="STRING" id="35722.A0A0B7NQP4"/>
<feature type="domain" description="Symplekin/Pta1 N-terminal" evidence="5">
    <location>
        <begin position="57"/>
        <end position="260"/>
    </location>
</feature>
<name>A0A0B7NQP4_9FUNG</name>
<accession>A0A0B7NQP4</accession>
<keyword evidence="7" id="KW-1185">Reference proteome</keyword>
<sequence>MEREQQLAQLREFDEEVQSHAENAQSYATKGFLESISQLVEYGLEQEDDGTDNYKEDLKVIKDSIRAFSTVLPILYRTVCQNEAETRLWELTRTLMTLVETKLIEHVNTGVRITAIKCLQVIVLLLSKSSQLRVDHRLLNAQELEKEGNDVFNAIIQLLQSDNESVLTATISCLTVIVKKRPHFAKPVIKAFSTWKSSKSNDDSPVMIRNVEKALKLAFVSLIKTESLSPQRTELISAFGSIGGNVAMFQRHQRAEESRRQKRAAQQQQHDIEREKRARPTEYVPIIPPPTPNILANYDITQIPLKGIVDLCMTVLQTVPLEVMSERVSLLPPEGVTLAVTRPGFVRSTTPPYPPPPDQPQYNTNPRFKTEEQKARQEEEARRQVKLENRLDSDEEMGDSMSAPQPVVYEQDVPEEKPKVQVLASVEERASQSLRMQPYELAKQNNLGQSDKIAMLKMAVQRILQAGKTFQSNVILSDTTKKAFSNGTTTAALPAAAAEASTSTLAAASSTHLSHSQHFWLLLVAKLITRGTNMHYMPVEFKREQQDDDEDTTIEPAEEDDDKKMIMTEDTNADLRELLIDFVAEDFAARNDLALDWLHEEYLLDKRNQRLDANSSPSYFYWFHKFLEKIIPTLDAKDRALTKVMLEAPELDEKTIELIKQNLDSVPDRFVPCLSTLRSLVINRPKARFMALQVLLDLCTHENDKMRRTSIVAVKKWNSNQAEINHRVETFSIGALNELAQEKTEITADEETTWTEKDVVRHAELYFVLCTKRPSLLKELFTVYTQASEHVQKYIRLHMVNMIRSIGMRSQDLIQLVREFPPGGETLVIRILAILCESKPPTREIISVVETISPLAEERSIDLKNLSPILAGQSLSSAAAAADTASLTNNEEITSK</sequence>
<dbReference type="Proteomes" id="UP000054107">
    <property type="component" value="Unassembled WGS sequence"/>
</dbReference>
<dbReference type="PANTHER" id="PTHR15245:SF20">
    <property type="entry name" value="SYMPLEKIN"/>
    <property type="match status" value="1"/>
</dbReference>
<dbReference type="InterPro" id="IPR011989">
    <property type="entry name" value="ARM-like"/>
</dbReference>